<evidence type="ECO:0000256" key="1">
    <source>
        <dbReference type="ARBA" id="ARBA00022679"/>
    </source>
</evidence>
<evidence type="ECO:0000313" key="6">
    <source>
        <dbReference type="Proteomes" id="UP001233999"/>
    </source>
</evidence>
<keyword evidence="2" id="KW-0520">NAD</keyword>
<dbReference type="GO" id="GO:0005759">
    <property type="term" value="C:mitochondrial matrix"/>
    <property type="evidence" value="ECO:0007669"/>
    <property type="project" value="TreeGrafter"/>
</dbReference>
<proteinExistence type="predicted"/>
<feature type="domain" description="Deacetylase sirtuin-type" evidence="4">
    <location>
        <begin position="28"/>
        <end position="217"/>
    </location>
</feature>
<comment type="caution">
    <text evidence="3">Lacks conserved residue(s) required for the propagation of feature annotation.</text>
</comment>
<dbReference type="Pfam" id="PF02146">
    <property type="entry name" value="SIR2"/>
    <property type="match status" value="1"/>
</dbReference>
<evidence type="ECO:0000313" key="5">
    <source>
        <dbReference type="EMBL" id="KAJ9582130.1"/>
    </source>
</evidence>
<dbReference type="InterPro" id="IPR029035">
    <property type="entry name" value="DHS-like_NAD/FAD-binding_dom"/>
</dbReference>
<dbReference type="PANTHER" id="PTHR11085">
    <property type="entry name" value="NAD-DEPENDENT PROTEIN DEACYLASE SIRTUIN-5, MITOCHONDRIAL-RELATED"/>
    <property type="match status" value="1"/>
</dbReference>
<dbReference type="InterPro" id="IPR026590">
    <property type="entry name" value="Ssirtuin_cat_dom"/>
</dbReference>
<evidence type="ECO:0000259" key="4">
    <source>
        <dbReference type="PROSITE" id="PS50305"/>
    </source>
</evidence>
<dbReference type="GO" id="GO:0017136">
    <property type="term" value="F:histone deacetylase activity, NAD-dependent"/>
    <property type="evidence" value="ECO:0007669"/>
    <property type="project" value="TreeGrafter"/>
</dbReference>
<dbReference type="Gene3D" id="3.40.50.1220">
    <property type="entry name" value="TPP-binding domain"/>
    <property type="match status" value="1"/>
</dbReference>
<evidence type="ECO:0000256" key="2">
    <source>
        <dbReference type="ARBA" id="ARBA00023027"/>
    </source>
</evidence>
<keyword evidence="1" id="KW-0808">Transferase</keyword>
<protein>
    <recommendedName>
        <fullName evidence="4">Deacetylase sirtuin-type domain-containing protein</fullName>
    </recommendedName>
</protein>
<dbReference type="SUPFAM" id="SSF52467">
    <property type="entry name" value="DHS-like NAD/FAD-binding domain"/>
    <property type="match status" value="1"/>
</dbReference>
<reference evidence="5" key="2">
    <citation type="submission" date="2023-05" db="EMBL/GenBank/DDBJ databases">
        <authorList>
            <person name="Fouks B."/>
        </authorList>
    </citation>
    <scope>NUCLEOTIDE SEQUENCE</scope>
    <source>
        <strain evidence="5">Stay&amp;Tobe</strain>
        <tissue evidence="5">Testes</tissue>
    </source>
</reference>
<keyword evidence="6" id="KW-1185">Reference proteome</keyword>
<evidence type="ECO:0000256" key="3">
    <source>
        <dbReference type="PROSITE-ProRule" id="PRU00236"/>
    </source>
</evidence>
<reference evidence="5" key="1">
    <citation type="journal article" date="2023" name="IScience">
        <title>Live-bearing cockroach genome reveals convergent evolutionary mechanisms linked to viviparity in insects and beyond.</title>
        <authorList>
            <person name="Fouks B."/>
            <person name="Harrison M.C."/>
            <person name="Mikhailova A.A."/>
            <person name="Marchal E."/>
            <person name="English S."/>
            <person name="Carruthers M."/>
            <person name="Jennings E.C."/>
            <person name="Chiamaka E.L."/>
            <person name="Frigard R.A."/>
            <person name="Pippel M."/>
            <person name="Attardo G.M."/>
            <person name="Benoit J.B."/>
            <person name="Bornberg-Bauer E."/>
            <person name="Tobe S.S."/>
        </authorList>
    </citation>
    <scope>NUCLEOTIDE SEQUENCE</scope>
    <source>
        <strain evidence="5">Stay&amp;Tobe</strain>
    </source>
</reference>
<dbReference type="Proteomes" id="UP001233999">
    <property type="component" value="Unassembled WGS sequence"/>
</dbReference>
<dbReference type="InterPro" id="IPR003000">
    <property type="entry name" value="Sirtuin"/>
</dbReference>
<dbReference type="Gene3D" id="3.30.1600.10">
    <property type="entry name" value="SIR2/SIRT2 'Small Domain"/>
    <property type="match status" value="1"/>
</dbReference>
<dbReference type="EMBL" id="JASPKZ010007825">
    <property type="protein sequence ID" value="KAJ9582130.1"/>
    <property type="molecule type" value="Genomic_DNA"/>
</dbReference>
<dbReference type="AlphaFoldDB" id="A0AAD8E9B6"/>
<dbReference type="PROSITE" id="PS50305">
    <property type="entry name" value="SIRTUIN"/>
    <property type="match status" value="1"/>
</dbReference>
<accession>A0AAD8E9B6</accession>
<dbReference type="GO" id="GO:0070403">
    <property type="term" value="F:NAD+ binding"/>
    <property type="evidence" value="ECO:0007669"/>
    <property type="project" value="InterPro"/>
</dbReference>
<organism evidence="5 6">
    <name type="scientific">Diploptera punctata</name>
    <name type="common">Pacific beetle cockroach</name>
    <dbReference type="NCBI Taxonomy" id="6984"/>
    <lineage>
        <taxon>Eukaryota</taxon>
        <taxon>Metazoa</taxon>
        <taxon>Ecdysozoa</taxon>
        <taxon>Arthropoda</taxon>
        <taxon>Hexapoda</taxon>
        <taxon>Insecta</taxon>
        <taxon>Pterygota</taxon>
        <taxon>Neoptera</taxon>
        <taxon>Polyneoptera</taxon>
        <taxon>Dictyoptera</taxon>
        <taxon>Blattodea</taxon>
        <taxon>Blaberoidea</taxon>
        <taxon>Blaberidae</taxon>
        <taxon>Diplopterinae</taxon>
        <taxon>Diploptera</taxon>
    </lineage>
</organism>
<gene>
    <name evidence="5" type="ORF">L9F63_003525</name>
</gene>
<comment type="caution">
    <text evidence="5">The sequence shown here is derived from an EMBL/GenBank/DDBJ whole genome shotgun (WGS) entry which is preliminary data.</text>
</comment>
<dbReference type="InterPro" id="IPR026591">
    <property type="entry name" value="Sirtuin_cat_small_dom_sf"/>
</dbReference>
<sequence length="217" mass="25192">MVGFLHYRTISTANKYCSNILSFVPTHSTIDNNDILKIKHFITSSSKLLVLTGAGVSTESGIPDYRSEGVGLYARSTNRPVQYQDFVKNKAIRRRYWARNYVGWPRFSSFHPNTVHSTLRDLELKYKLVSCIVTQNVDNLHTKAGSKSVIELHGSAFINMPIIFKQFWKNYIPHMKGTSKMIRAQMEILKIPKVNFNSVRLFFLKKKKLKFLLKYYF</sequence>
<name>A0AAD8E9B6_DIPPU</name>
<dbReference type="PANTHER" id="PTHR11085:SF10">
    <property type="entry name" value="NAD-DEPENDENT PROTEIN DEACYLASE SIRTUIN-5, MITOCHONDRIAL-RELATED"/>
    <property type="match status" value="1"/>
</dbReference>
<dbReference type="InterPro" id="IPR050134">
    <property type="entry name" value="NAD-dep_sirtuin_deacylases"/>
</dbReference>